<dbReference type="Gene3D" id="1.20.58.340">
    <property type="entry name" value="Magnesium transport protein CorA, transmembrane region"/>
    <property type="match status" value="1"/>
</dbReference>
<dbReference type="EMBL" id="MU839832">
    <property type="protein sequence ID" value="KAK1756189.1"/>
    <property type="molecule type" value="Genomic_DNA"/>
</dbReference>
<sequence length="591" mass="67377">MNTIHNRHSVEYSVHFFSYIMDENARKVEATTPGESSTSPSEVPGDELPPAEVPTSYVEYLARLKDSDPTLGSLHQFFQEKEGRPESQLDILDVIGNRIQRQSGVSSSLAVRAADVDFRIVVFSFQIFREVDRRVLDDICYVFDLDPFFVRACFQGPTPRQELLGRASLGRHVDLFGEDFLTVCTGKIPYDETLFATFAKSKSDGRLDTVVLFAKHHRTLYYRLSARLSGKTSVRQAVQAPQISQRRTISQHYVEELLSWNHSNLASKALEHPVEFITPYIDLHLDGVALTINAWKRGFESSIRASADNEISEEHTYSDIQARVDLLSKSLRGFKHFTALHQQSSSPVCETIINDMQDILDVALNFRDSVRDRIGRRTAILSLEESRKSIQMADSVKTLTQLAFIFTPLNFATSFFGANVQEFGSGQVPIWAFISSVIAIGLTTLCVSLLWSRNRDRYSGFARHHWNVIRALAGFWLRRPLLAGLMLVLAYTRKTRRSRVAILAHVDLFRLAPLEDDESISSLDSDDSFVVSDGPSFWKAFVQNTLQRVKAYTDEQYWEYDRFYKPSIRRRREKAREESGIEIVSRDFVLG</sequence>
<evidence type="ECO:0000256" key="5">
    <source>
        <dbReference type="SAM" id="MobiDB-lite"/>
    </source>
</evidence>
<evidence type="ECO:0000256" key="1">
    <source>
        <dbReference type="ARBA" id="ARBA00004141"/>
    </source>
</evidence>
<gene>
    <name evidence="7" type="ORF">QBC47DRAFT_412763</name>
</gene>
<keyword evidence="2 6" id="KW-0812">Transmembrane</keyword>
<dbReference type="AlphaFoldDB" id="A0AAJ0BDD6"/>
<evidence type="ECO:0000313" key="7">
    <source>
        <dbReference type="EMBL" id="KAK1756189.1"/>
    </source>
</evidence>
<evidence type="ECO:0000256" key="2">
    <source>
        <dbReference type="ARBA" id="ARBA00022692"/>
    </source>
</evidence>
<evidence type="ECO:0000313" key="8">
    <source>
        <dbReference type="Proteomes" id="UP001239445"/>
    </source>
</evidence>
<dbReference type="GO" id="GO:0046873">
    <property type="term" value="F:metal ion transmembrane transporter activity"/>
    <property type="evidence" value="ECO:0007669"/>
    <property type="project" value="InterPro"/>
</dbReference>
<dbReference type="Pfam" id="PF01544">
    <property type="entry name" value="CorA"/>
    <property type="match status" value="1"/>
</dbReference>
<dbReference type="InterPro" id="IPR045863">
    <property type="entry name" value="CorA_TM1_TM2"/>
</dbReference>
<evidence type="ECO:0000256" key="3">
    <source>
        <dbReference type="ARBA" id="ARBA00022989"/>
    </source>
</evidence>
<keyword evidence="8" id="KW-1185">Reference proteome</keyword>
<name>A0AAJ0BDD6_9PEZI</name>
<proteinExistence type="predicted"/>
<keyword evidence="3 6" id="KW-1133">Transmembrane helix</keyword>
<feature type="region of interest" description="Disordered" evidence="5">
    <location>
        <begin position="28"/>
        <end position="50"/>
    </location>
</feature>
<feature type="compositionally biased region" description="Low complexity" evidence="5">
    <location>
        <begin position="30"/>
        <end position="43"/>
    </location>
</feature>
<evidence type="ECO:0000256" key="6">
    <source>
        <dbReference type="SAM" id="Phobius"/>
    </source>
</evidence>
<organism evidence="7 8">
    <name type="scientific">Echria macrotheca</name>
    <dbReference type="NCBI Taxonomy" id="438768"/>
    <lineage>
        <taxon>Eukaryota</taxon>
        <taxon>Fungi</taxon>
        <taxon>Dikarya</taxon>
        <taxon>Ascomycota</taxon>
        <taxon>Pezizomycotina</taxon>
        <taxon>Sordariomycetes</taxon>
        <taxon>Sordariomycetidae</taxon>
        <taxon>Sordariales</taxon>
        <taxon>Schizotheciaceae</taxon>
        <taxon>Echria</taxon>
    </lineage>
</organism>
<comment type="caution">
    <text evidence="7">The sequence shown here is derived from an EMBL/GenBank/DDBJ whole genome shotgun (WGS) entry which is preliminary data.</text>
</comment>
<accession>A0AAJ0BDD6</accession>
<dbReference type="InterPro" id="IPR002523">
    <property type="entry name" value="MgTranspt_CorA/ZnTranspt_ZntB"/>
</dbReference>
<keyword evidence="4 6" id="KW-0472">Membrane</keyword>
<feature type="transmembrane region" description="Helical" evidence="6">
    <location>
        <begin position="430"/>
        <end position="451"/>
    </location>
</feature>
<dbReference type="Proteomes" id="UP001239445">
    <property type="component" value="Unassembled WGS sequence"/>
</dbReference>
<dbReference type="SUPFAM" id="SSF144083">
    <property type="entry name" value="Magnesium transport protein CorA, transmembrane region"/>
    <property type="match status" value="1"/>
</dbReference>
<reference evidence="7" key="1">
    <citation type="submission" date="2023-06" db="EMBL/GenBank/DDBJ databases">
        <title>Genome-scale phylogeny and comparative genomics of the fungal order Sordariales.</title>
        <authorList>
            <consortium name="Lawrence Berkeley National Laboratory"/>
            <person name="Hensen N."/>
            <person name="Bonometti L."/>
            <person name="Westerberg I."/>
            <person name="Brannstrom I.O."/>
            <person name="Guillou S."/>
            <person name="Cros-Aarteil S."/>
            <person name="Calhoun S."/>
            <person name="Haridas S."/>
            <person name="Kuo A."/>
            <person name="Mondo S."/>
            <person name="Pangilinan J."/>
            <person name="Riley R."/>
            <person name="Labutti K."/>
            <person name="Andreopoulos B."/>
            <person name="Lipzen A."/>
            <person name="Chen C."/>
            <person name="Yanf M."/>
            <person name="Daum C."/>
            <person name="Ng V."/>
            <person name="Clum A."/>
            <person name="Steindorff A."/>
            <person name="Ohm R."/>
            <person name="Martin F."/>
            <person name="Silar P."/>
            <person name="Natvig D."/>
            <person name="Lalanne C."/>
            <person name="Gautier V."/>
            <person name="Ament-Velasquez S.L."/>
            <person name="Kruys A."/>
            <person name="Hutchinson M.I."/>
            <person name="Powell A.J."/>
            <person name="Barry K."/>
            <person name="Miller A.N."/>
            <person name="Grigoriev I.V."/>
            <person name="Debuchy R."/>
            <person name="Gladieux P."/>
            <person name="Thoren M.H."/>
            <person name="Johannesson H."/>
        </authorList>
    </citation>
    <scope>NUCLEOTIDE SEQUENCE</scope>
    <source>
        <strain evidence="7">PSN4</strain>
    </source>
</reference>
<evidence type="ECO:0000256" key="4">
    <source>
        <dbReference type="ARBA" id="ARBA00023136"/>
    </source>
</evidence>
<comment type="subcellular location">
    <subcellularLocation>
        <location evidence="1">Membrane</location>
        <topology evidence="1">Multi-pass membrane protein</topology>
    </subcellularLocation>
</comment>
<feature type="transmembrane region" description="Helical" evidence="6">
    <location>
        <begin position="399"/>
        <end position="418"/>
    </location>
</feature>
<dbReference type="GO" id="GO:0016020">
    <property type="term" value="C:membrane"/>
    <property type="evidence" value="ECO:0007669"/>
    <property type="project" value="UniProtKB-SubCell"/>
</dbReference>
<protein>
    <submittedName>
        <fullName evidence="7">Uncharacterized protein</fullName>
    </submittedName>
</protein>